<name>E2E9Y7_PROLC</name>
<comment type="similarity">
    <text evidence="1">Belongs to the universal ribosomal protein uS10 family.</text>
</comment>
<organism evidence="5">
    <name type="scientific">Proteromonas lacertae</name>
    <name type="common">Stramenopile</name>
    <name type="synonym">Monocercomonoides lacertae</name>
    <dbReference type="NCBI Taxonomy" id="42746"/>
    <lineage>
        <taxon>Eukaryota</taxon>
        <taxon>Sar</taxon>
        <taxon>Stramenopiles</taxon>
        <taxon>Bigyra</taxon>
        <taxon>Opalozoa</taxon>
        <taxon>Opalinata</taxon>
        <taxon>Proteromonadidae</taxon>
        <taxon>Proteromonas</taxon>
    </lineage>
</organism>
<dbReference type="PANTHER" id="PTHR11700">
    <property type="entry name" value="30S RIBOSOMAL PROTEIN S10 FAMILY MEMBER"/>
    <property type="match status" value="1"/>
</dbReference>
<dbReference type="GO" id="GO:0003735">
    <property type="term" value="F:structural constituent of ribosome"/>
    <property type="evidence" value="ECO:0007669"/>
    <property type="project" value="InterPro"/>
</dbReference>
<dbReference type="HAMAP" id="MF_00508">
    <property type="entry name" value="Ribosomal_uS10"/>
    <property type="match status" value="1"/>
</dbReference>
<evidence type="ECO:0000259" key="4">
    <source>
        <dbReference type="SMART" id="SM01403"/>
    </source>
</evidence>
<reference evidence="5" key="1">
    <citation type="journal article" date="2010" name="Genome Biol. Evol.">
        <title>A linear molecule with two large inverted repeats: the mitochondrial genome of the stramenopile Proteromonas lacertae.</title>
        <authorList>
            <person name="Perez-Brocal V."/>
            <person name="Shahar-Golan R."/>
            <person name="Clark C.G."/>
        </authorList>
    </citation>
    <scope>NUCLEOTIDE SEQUENCE</scope>
</reference>
<dbReference type="SUPFAM" id="SSF54999">
    <property type="entry name" value="Ribosomal protein S10"/>
    <property type="match status" value="1"/>
</dbReference>
<geneLocation type="mitochondrion" evidence="5"/>
<dbReference type="Gene3D" id="3.30.70.600">
    <property type="entry name" value="Ribosomal protein S10 domain"/>
    <property type="match status" value="1"/>
</dbReference>
<dbReference type="InterPro" id="IPR001848">
    <property type="entry name" value="Ribosomal_uS10"/>
</dbReference>
<evidence type="ECO:0000313" key="6">
    <source>
        <dbReference type="EMBL" id="ADD46378.1"/>
    </source>
</evidence>
<dbReference type="RefSeq" id="YP_003795240.1">
    <property type="nucleotide sequence ID" value="NC_014338.1"/>
</dbReference>
<evidence type="ECO:0000256" key="3">
    <source>
        <dbReference type="ARBA" id="ARBA00023274"/>
    </source>
</evidence>
<dbReference type="GO" id="GO:1990904">
    <property type="term" value="C:ribonucleoprotein complex"/>
    <property type="evidence" value="ECO:0007669"/>
    <property type="project" value="UniProtKB-KW"/>
</dbReference>
<dbReference type="GeneID" id="9480861"/>
<keyword evidence="2 5" id="KW-0689">Ribosomal protein</keyword>
<dbReference type="SMART" id="SM01403">
    <property type="entry name" value="Ribosomal_S10"/>
    <property type="match status" value="1"/>
</dbReference>
<dbReference type="GO" id="GO:0005840">
    <property type="term" value="C:ribosome"/>
    <property type="evidence" value="ECO:0007669"/>
    <property type="project" value="UniProtKB-KW"/>
</dbReference>
<evidence type="ECO:0000256" key="2">
    <source>
        <dbReference type="ARBA" id="ARBA00022980"/>
    </source>
</evidence>
<dbReference type="RefSeq" id="YP_003795204.1">
    <property type="nucleotide sequence ID" value="NC_014338.1"/>
</dbReference>
<dbReference type="GeneID" id="9480778"/>
<dbReference type="EMBL" id="GU563431">
    <property type="protein sequence ID" value="ADD46378.1"/>
    <property type="molecule type" value="Genomic_DNA"/>
</dbReference>
<evidence type="ECO:0000313" key="5">
    <source>
        <dbReference type="EMBL" id="ADD46342.1"/>
    </source>
</evidence>
<accession>E2E9Y7</accession>
<dbReference type="Pfam" id="PF00338">
    <property type="entry name" value="Ribosomal_S10"/>
    <property type="match status" value="1"/>
</dbReference>
<dbReference type="GO" id="GO:0006412">
    <property type="term" value="P:translation"/>
    <property type="evidence" value="ECO:0007669"/>
    <property type="project" value="InterPro"/>
</dbReference>
<dbReference type="EMBL" id="GU563431">
    <property type="protein sequence ID" value="ADD46342.1"/>
    <property type="molecule type" value="Genomic_DNA"/>
</dbReference>
<protein>
    <submittedName>
        <fullName evidence="5">Ribosomal protein S10</fullName>
    </submittedName>
</protein>
<gene>
    <name evidence="5" type="primary">rps10</name>
    <name evidence="5" type="ORF">PROLAC_003</name>
    <name evidence="6" type="ORF">PROLAC_086</name>
</gene>
<dbReference type="InterPro" id="IPR036838">
    <property type="entry name" value="Ribosomal_uS10_dom_sf"/>
</dbReference>
<feature type="domain" description="Small ribosomal subunit protein uS10" evidence="4">
    <location>
        <begin position="6"/>
        <end position="107"/>
    </location>
</feature>
<dbReference type="InterPro" id="IPR027486">
    <property type="entry name" value="Ribosomal_uS10_dom"/>
</dbReference>
<keyword evidence="5" id="KW-0496">Mitochondrion</keyword>
<keyword evidence="3" id="KW-0687">Ribonucleoprotein</keyword>
<sequence length="112" mass="13370">MVFSISLHIKSDNKSLIDFYTNTIFNLLKSYQISVSDPFALPHKISKFTVLRSPHVYKKAREQFEYHVFSYFINIYCNNDIQLYRKIFFILTFLKYQLPAGITIKFKNTLKL</sequence>
<dbReference type="AlphaFoldDB" id="E2E9Y7"/>
<evidence type="ECO:0000256" key="1">
    <source>
        <dbReference type="ARBA" id="ARBA00007102"/>
    </source>
</evidence>
<proteinExistence type="inferred from homology"/>